<dbReference type="GeneID" id="107093984"/>
<comment type="similarity">
    <text evidence="3">Belongs to the glycosyltransferase 29 family.</text>
</comment>
<keyword evidence="5" id="KW-0808">Transferase</keyword>
<comment type="catalytic activity">
    <reaction evidence="16">
        <text>a 3-O-[N-acetyl-alpha-D-galactosaminyl]-L-threonyl-[protein] + CMP-N-acetyl-beta-neuraminate = a 3-O-[N-acetyl-alpha-neuraminosyl-(2-&gt;6)-N-acetyl-alpha-D-galactosaminyl]-L-threonyl-[protein] + CMP + H(+)</text>
        <dbReference type="Rhea" id="RHEA:81643"/>
        <dbReference type="Rhea" id="RHEA-COMP:11689"/>
        <dbReference type="Rhea" id="RHEA-COMP:19720"/>
        <dbReference type="ChEBI" id="CHEBI:15378"/>
        <dbReference type="ChEBI" id="CHEBI:57812"/>
        <dbReference type="ChEBI" id="CHEBI:60377"/>
        <dbReference type="ChEBI" id="CHEBI:87075"/>
        <dbReference type="ChEBI" id="CHEBI:231970"/>
    </reaction>
    <physiologicalReaction direction="left-to-right" evidence="16">
        <dbReference type="Rhea" id="RHEA:81644"/>
    </physiologicalReaction>
</comment>
<dbReference type="CTD" id="407706"/>
<evidence type="ECO:0000256" key="17">
    <source>
        <dbReference type="SAM" id="MobiDB-lite"/>
    </source>
</evidence>
<feature type="transmembrane region" description="Helical" evidence="18">
    <location>
        <begin position="26"/>
        <end position="43"/>
    </location>
</feature>
<keyword evidence="9" id="KW-0333">Golgi apparatus</keyword>
<comment type="catalytic activity">
    <reaction evidence="13">
        <text>a beta-D-galactosyl-(1-&gt;3)-N-acetyl-alpha-D-galactosaminyl derivative + CMP-N-acetyl-beta-neuraminate = a beta-D-galactosyl-(1-&gt;3)-[N-acetyl-alpha-neuraminyl-(2-&gt;6)]-N-acetyl-alpha-D-galactosaminyl derivative + CMP + H(+)</text>
        <dbReference type="Rhea" id="RHEA:11136"/>
        <dbReference type="ChEBI" id="CHEBI:15378"/>
        <dbReference type="ChEBI" id="CHEBI:57812"/>
        <dbReference type="ChEBI" id="CHEBI:60377"/>
        <dbReference type="ChEBI" id="CHEBI:133470"/>
        <dbReference type="ChEBI" id="CHEBI:140764"/>
        <dbReference type="EC" id="2.4.3.3"/>
    </reaction>
    <physiologicalReaction direction="left-to-right" evidence="13">
        <dbReference type="Rhea" id="RHEA:11137"/>
    </physiologicalReaction>
</comment>
<comment type="pathway">
    <text evidence="2">Protein modification; protein glycosylation.</text>
</comment>
<dbReference type="Ensembl" id="ENSCVAT00000007254.1">
    <property type="protein sequence ID" value="ENSCVAP00000005091.1"/>
    <property type="gene ID" value="ENSCVAG00000006447.1"/>
</dbReference>
<keyword evidence="10 18" id="KW-0472">Membrane</keyword>
<evidence type="ECO:0000256" key="14">
    <source>
        <dbReference type="ARBA" id="ARBA00039109"/>
    </source>
</evidence>
<feature type="region of interest" description="Disordered" evidence="17">
    <location>
        <begin position="97"/>
        <end position="159"/>
    </location>
</feature>
<evidence type="ECO:0000256" key="15">
    <source>
        <dbReference type="ARBA" id="ARBA00050664"/>
    </source>
</evidence>
<evidence type="ECO:0000256" key="8">
    <source>
        <dbReference type="ARBA" id="ARBA00022989"/>
    </source>
</evidence>
<dbReference type="PANTHER" id="PTHR45941:SF4">
    <property type="entry name" value="ST6 N-ACETYLGALACTOSAMINIDE ALPHA-2,6-SIALYLTRANSFERASE 2"/>
    <property type="match status" value="1"/>
</dbReference>
<accession>A0A3Q2CIM8</accession>
<organism evidence="19 20">
    <name type="scientific">Cyprinodon variegatus</name>
    <name type="common">Sheepshead minnow</name>
    <dbReference type="NCBI Taxonomy" id="28743"/>
    <lineage>
        <taxon>Eukaryota</taxon>
        <taxon>Metazoa</taxon>
        <taxon>Chordata</taxon>
        <taxon>Craniata</taxon>
        <taxon>Vertebrata</taxon>
        <taxon>Euteleostomi</taxon>
        <taxon>Actinopterygii</taxon>
        <taxon>Neopterygii</taxon>
        <taxon>Teleostei</taxon>
        <taxon>Neoteleostei</taxon>
        <taxon>Acanthomorphata</taxon>
        <taxon>Ovalentaria</taxon>
        <taxon>Atherinomorphae</taxon>
        <taxon>Cyprinodontiformes</taxon>
        <taxon>Cyprinodontidae</taxon>
        <taxon>Cyprinodon</taxon>
    </lineage>
</organism>
<dbReference type="InterPro" id="IPR001675">
    <property type="entry name" value="Glyco_trans_29"/>
</dbReference>
<dbReference type="RefSeq" id="XP_015244855.1">
    <property type="nucleotide sequence ID" value="XM_015389369.1"/>
</dbReference>
<dbReference type="FunFam" id="3.90.1480.20:FF:000015">
    <property type="entry name" value="Lactosylceramide alpha-2,3-sialyltransferase"/>
    <property type="match status" value="1"/>
</dbReference>
<evidence type="ECO:0000256" key="5">
    <source>
        <dbReference type="ARBA" id="ARBA00022679"/>
    </source>
</evidence>
<evidence type="ECO:0000256" key="4">
    <source>
        <dbReference type="ARBA" id="ARBA00022676"/>
    </source>
</evidence>
<dbReference type="Gene3D" id="3.90.1480.20">
    <property type="entry name" value="Glycosyl transferase family 29"/>
    <property type="match status" value="1"/>
</dbReference>
<protein>
    <recommendedName>
        <fullName evidence="14">alpha-N-acetylgalactosaminide alpha-2,6-sialyltransferase</fullName>
        <ecNumber evidence="14">2.4.3.3</ecNumber>
    </recommendedName>
</protein>
<proteinExistence type="inferred from homology"/>
<evidence type="ECO:0000313" key="20">
    <source>
        <dbReference type="Proteomes" id="UP000265020"/>
    </source>
</evidence>
<keyword evidence="7" id="KW-0735">Signal-anchor</keyword>
<keyword evidence="8 18" id="KW-1133">Transmembrane helix</keyword>
<evidence type="ECO:0000313" key="19">
    <source>
        <dbReference type="Ensembl" id="ENSCVAP00000005091.1"/>
    </source>
</evidence>
<keyword evidence="6 18" id="KW-0812">Transmembrane</keyword>
<evidence type="ECO:0000256" key="2">
    <source>
        <dbReference type="ARBA" id="ARBA00004922"/>
    </source>
</evidence>
<keyword evidence="12" id="KW-0325">Glycoprotein</keyword>
<keyword evidence="20" id="KW-1185">Reference proteome</keyword>
<comment type="subcellular location">
    <subcellularLocation>
        <location evidence="1">Golgi apparatus membrane</location>
        <topology evidence="1">Single-pass type II membrane protein</topology>
    </subcellularLocation>
</comment>
<dbReference type="STRING" id="28743.ENSCVAP00000005091"/>
<dbReference type="InterPro" id="IPR038578">
    <property type="entry name" value="GT29-like_sf"/>
</dbReference>
<evidence type="ECO:0000256" key="9">
    <source>
        <dbReference type="ARBA" id="ARBA00023034"/>
    </source>
</evidence>
<evidence type="ECO:0000256" key="16">
    <source>
        <dbReference type="ARBA" id="ARBA00052285"/>
    </source>
</evidence>
<evidence type="ECO:0000256" key="18">
    <source>
        <dbReference type="SAM" id="Phobius"/>
    </source>
</evidence>
<dbReference type="EC" id="2.4.3.3" evidence="14"/>
<evidence type="ECO:0000256" key="6">
    <source>
        <dbReference type="ARBA" id="ARBA00022692"/>
    </source>
</evidence>
<dbReference type="Proteomes" id="UP000265020">
    <property type="component" value="Unassembled WGS sequence"/>
</dbReference>
<dbReference type="OrthoDB" id="10264956at2759"/>
<dbReference type="GO" id="GO:0000139">
    <property type="term" value="C:Golgi membrane"/>
    <property type="evidence" value="ECO:0007669"/>
    <property type="project" value="UniProtKB-SubCell"/>
</dbReference>
<name>A0A3Q2CIM8_CYPVA</name>
<sequence length="478" mass="53761">MQGPASTRSLLPRDCILKGMALKRQLLVAVGAAVCLLLVYMLSNTMQIPFPYPRGRPNGFGEHGGISTSNASPPKWSNLSQPNPTIAVRHAALKINPVTKPPKPAQNQSSDALKPSSRSKGEDQAKKSPVALPGNLIKPRGPTEPPYIGDSYMSENIPPQTDCPDGIRSRIKKSEFGGLFLEHIPVLQWAQHATQEQHQRLKQYPGTHGWGGIDYDTLKDTLSVLNSSANWRMLDDWETRKNTSECSRCAVVGNGGILKDSKKGKEIDGHHYVFRTNGAVIKGFEEDVGSRTTHYTFSTNTLMNSMRSYAGAGYYGPPVSQETRYVFLPDHDRDYLLMKAAATHILVEKGHDKGNDPTKYFGKDVSAAKLKMYHPDFIRYLRNRFLRSNILNTKYKSIYRPSTGAAMLLAALHSCDQVSAYGFMTPDYANYSDHYYDKTYHKVGFFVNHDMRMEMNVWQRLHKEGLIKLYMRQEKPLK</sequence>
<dbReference type="PANTHER" id="PTHR45941">
    <property type="entry name" value="ALPHA-N-ACETYLGALACTOSAMINIDE ALPHA-2,6-SIALYLTRANSFERASE 2-LIKE-RELATED"/>
    <property type="match status" value="1"/>
</dbReference>
<evidence type="ECO:0000256" key="1">
    <source>
        <dbReference type="ARBA" id="ARBA00004323"/>
    </source>
</evidence>
<dbReference type="GO" id="GO:0001665">
    <property type="term" value="F:alpha-N-acetylgalactosaminide alpha-2,6-sialyltransferase activity"/>
    <property type="evidence" value="ECO:0007669"/>
    <property type="project" value="UniProtKB-EC"/>
</dbReference>
<comment type="catalytic activity">
    <reaction evidence="15">
        <text>a 3-O-[N-acetyl-alpha-neuraminyl-(2-&gt;3)-beta-D-galactosyl-(1-&gt;3)-N-acetyl-alpha-D-galactosaminyl]-L-threonyl-[protein] + CMP-N-acetyl-beta-neuraminate = a 3-O-{alpha-Neu5Ac-(2-&gt;3)-beta-D-Gal-(1-&gt;3)-[alpha-Neu5Ac-(2-&gt;6)]-alpha-D-GalNAc}-L-threonyl-[protein] + CMP + H(+)</text>
        <dbReference type="Rhea" id="RHEA:81659"/>
        <dbReference type="Rhea" id="RHEA-COMP:14417"/>
        <dbReference type="Rhea" id="RHEA-COMP:16763"/>
        <dbReference type="ChEBI" id="CHEBI:15378"/>
        <dbReference type="ChEBI" id="CHEBI:57812"/>
        <dbReference type="ChEBI" id="CHEBI:60377"/>
        <dbReference type="ChEBI" id="CHEBI:139598"/>
        <dbReference type="ChEBI" id="CHEBI:156398"/>
    </reaction>
    <physiologicalReaction direction="left-to-right" evidence="15">
        <dbReference type="Rhea" id="RHEA:81660"/>
    </physiologicalReaction>
</comment>
<dbReference type="Pfam" id="PF00777">
    <property type="entry name" value="Glyco_transf_29"/>
    <property type="match status" value="1"/>
</dbReference>
<keyword evidence="11" id="KW-1015">Disulfide bond</keyword>
<keyword evidence="4" id="KW-0328">Glycosyltransferase</keyword>
<dbReference type="GeneTree" id="ENSGT00940000164863"/>
<evidence type="ECO:0000256" key="12">
    <source>
        <dbReference type="ARBA" id="ARBA00023180"/>
    </source>
</evidence>
<evidence type="ECO:0000256" key="13">
    <source>
        <dbReference type="ARBA" id="ARBA00036348"/>
    </source>
</evidence>
<feature type="region of interest" description="Disordered" evidence="17">
    <location>
        <begin position="61"/>
        <end position="82"/>
    </location>
</feature>
<dbReference type="RefSeq" id="XP_015244857.1">
    <property type="nucleotide sequence ID" value="XM_015389371.1"/>
</dbReference>
<dbReference type="KEGG" id="cvg:107093984"/>
<reference evidence="19" key="1">
    <citation type="submission" date="2025-08" db="UniProtKB">
        <authorList>
            <consortium name="Ensembl"/>
        </authorList>
    </citation>
    <scope>IDENTIFICATION</scope>
</reference>
<evidence type="ECO:0000256" key="11">
    <source>
        <dbReference type="ARBA" id="ARBA00023157"/>
    </source>
</evidence>
<dbReference type="AlphaFoldDB" id="A0A3Q2CIM8"/>
<feature type="compositionally biased region" description="Polar residues" evidence="17">
    <location>
        <begin position="66"/>
        <end position="82"/>
    </location>
</feature>
<evidence type="ECO:0000256" key="10">
    <source>
        <dbReference type="ARBA" id="ARBA00023136"/>
    </source>
</evidence>
<evidence type="ECO:0000256" key="3">
    <source>
        <dbReference type="ARBA" id="ARBA00006003"/>
    </source>
</evidence>
<reference evidence="19" key="2">
    <citation type="submission" date="2025-09" db="UniProtKB">
        <authorList>
            <consortium name="Ensembl"/>
        </authorList>
    </citation>
    <scope>IDENTIFICATION</scope>
</reference>
<evidence type="ECO:0000256" key="7">
    <source>
        <dbReference type="ARBA" id="ARBA00022968"/>
    </source>
</evidence>